<dbReference type="InterPro" id="IPR022409">
    <property type="entry name" value="PKD/Chitinase_dom"/>
</dbReference>
<feature type="domain" description="PKD" evidence="1">
    <location>
        <begin position="662"/>
        <end position="729"/>
    </location>
</feature>
<reference evidence="2" key="1">
    <citation type="submission" date="2016-10" db="EMBL/GenBank/DDBJ databases">
        <title>Sequence of Gallionella enrichment culture.</title>
        <authorList>
            <person name="Poehlein A."/>
            <person name="Muehling M."/>
            <person name="Daniel R."/>
        </authorList>
    </citation>
    <scope>NUCLEOTIDE SEQUENCE</scope>
</reference>
<dbReference type="CDD" id="cd00146">
    <property type="entry name" value="PKD"/>
    <property type="match status" value="1"/>
</dbReference>
<dbReference type="InterPro" id="IPR026341">
    <property type="entry name" value="T9SS_type_B"/>
</dbReference>
<dbReference type="EMBL" id="MLJW01000015">
    <property type="protein sequence ID" value="OIR13121.1"/>
    <property type="molecule type" value="Genomic_DNA"/>
</dbReference>
<dbReference type="InterPro" id="IPR035234">
    <property type="entry name" value="IgGFc-bd_N"/>
</dbReference>
<dbReference type="InterPro" id="IPR000601">
    <property type="entry name" value="PKD_dom"/>
</dbReference>
<gene>
    <name evidence="2" type="ORF">GALL_55050</name>
</gene>
<evidence type="ECO:0000259" key="1">
    <source>
        <dbReference type="PROSITE" id="PS50093"/>
    </source>
</evidence>
<feature type="domain" description="PKD" evidence="1">
    <location>
        <begin position="1121"/>
        <end position="1174"/>
    </location>
</feature>
<proteinExistence type="predicted"/>
<dbReference type="InterPro" id="IPR035986">
    <property type="entry name" value="PKD_dom_sf"/>
</dbReference>
<dbReference type="NCBIfam" id="TIGR04131">
    <property type="entry name" value="Bac_Flav_CTERM"/>
    <property type="match status" value="1"/>
</dbReference>
<evidence type="ECO:0000313" key="2">
    <source>
        <dbReference type="EMBL" id="OIR13121.1"/>
    </source>
</evidence>
<dbReference type="InterPro" id="IPR013783">
    <property type="entry name" value="Ig-like_fold"/>
</dbReference>
<dbReference type="SMART" id="SM00089">
    <property type="entry name" value="PKD"/>
    <property type="match status" value="5"/>
</dbReference>
<organism evidence="2">
    <name type="scientific">mine drainage metagenome</name>
    <dbReference type="NCBI Taxonomy" id="410659"/>
    <lineage>
        <taxon>unclassified sequences</taxon>
        <taxon>metagenomes</taxon>
        <taxon>ecological metagenomes</taxon>
    </lineage>
</organism>
<accession>A0A1J5SX50</accession>
<dbReference type="Gene3D" id="2.60.40.10">
    <property type="entry name" value="Immunoglobulins"/>
    <property type="match status" value="6"/>
</dbReference>
<protein>
    <submittedName>
        <fullName evidence="2">PKD domain protein</fullName>
    </submittedName>
</protein>
<dbReference type="PROSITE" id="PS50093">
    <property type="entry name" value="PKD"/>
    <property type="match status" value="2"/>
</dbReference>
<comment type="caution">
    <text evidence="2">The sequence shown here is derived from an EMBL/GenBank/DDBJ whole genome shotgun (WGS) entry which is preliminary data.</text>
</comment>
<dbReference type="Pfam" id="PF18911">
    <property type="entry name" value="PKD_4"/>
    <property type="match status" value="3"/>
</dbReference>
<name>A0A1J5SX50_9ZZZZ</name>
<dbReference type="Pfam" id="PF13585">
    <property type="entry name" value="CHU_C"/>
    <property type="match status" value="1"/>
</dbReference>
<dbReference type="SUPFAM" id="SSF49299">
    <property type="entry name" value="PKD domain"/>
    <property type="match status" value="5"/>
</dbReference>
<sequence length="1439" mass="156404">MQQMTEIKNTLRLAIFFKNSWRGDRKNKKILVLLIIFFCSVINSFSQADTSFWFAAPAITPGHENKPIVFRMSTYSQPADIIISEPANPSFVPYTFHLNSNTAITKDITTQLNLVENKPNNTVLNYGIKITSTAIISAYYEEGLTYNPEIFPLKGKNAMGLNFLIPSQTRFDNKDALIPPAHNGFAIVATEDNTTITINLTNADAAGNLPGVPFTITLNKGQSYAVVGAGVLASQHLGGSTIKANKPISVTIYDDSVYLSPNYDLIGDQIVPENNTGSEFIIVRGALNYSSLPNRDFYYVWATADSTNIFENGLVVRTLNRGQSYEGQLSAPSVYITTTHPVYILQFTGVGQEVAATSLPSIKCTGSKTVSFVRSTNESFYLNILCKSGDEGNFSLNGVGNIITASMFYSVPGTNGIWKAARIDATTLPNINSLISAGVATSVSNSSGLFHLGFLNGASNTGTRLGYFSNYATVETSPTVASASCFGSDIKLTSTLVSGATYSWSGPNGFTSSSNDITIYNANFSNTGTYYLTANMNGCGTSLDSVVLTVHPLPTISFVKPVDTVCYNSSKNINFTLTGTAPWSLIYTDGIINDTIPSITTAASFFVSKPKATTVYSINNITDSNTCTVAAVVIPQKDTLVVNQLPIANFGYSTIHCEKNAVTFYDSSKANLDSLVNWYWIMGNDSIRNVADKNGFTETYSPWGNYTVKLAVQSSMGCKSDTVTKTITIHPLPTVGFMLPEVCLNDASALFTDTTKMIDGSQLKSWQWNFDASTASPTVPSNKYPSPLTSTQQNPSVHYNFSSHYKVQEIVTSNDGCVDSLTSNFTVNGAKPHAAYVVLDSSKLCSNSFVQLQNFSTVDFGTVTSTEIFWESAVDSIDQSPDSGKIYKYLYPNFQTPASKTYSVKMIARSGNASVCADSLTTLVTIHQSPKVAFEILPGICNDTTARKITQASETGGVPGTFAFYGTGVDTVTGIFSPRQVAAGTYPIKYVYATAFGCSDSATQNQIVWPSPVAKWGVSSPTCETNNITFTDSSINLANNQSKIIKWDWNFGDAITDSIITNNLPFAKKYASANIYTAKLIVQTDSGCVSKPNTQIINVHYLPKPNFGLPIICLPDGRGQFTDSSSIADASMLNYFWSFGDAADPTPSLLPSPIHKFSSVGPYNIQLKLTSKDGCTDSLQKTLTTIYPQPKANFTIQSAETCLGDTIHFFDASTNYTDSIKFWYWDLSQNNFSRVQNPSRQFSDSGTFNISLFIVDAKGCLSDTAIKSVVVDPYPHLSLTHNVVVLQGGSLKLKPDFYAINPIFNWSPNLYLDSSKIAYPVTSPLNDITYKLTLTGKGNCTVSDTVFVKLLLAPVVPNAFSPNGDGINDTWIIKYLDSYPNCEVKVFDRGGHLIFNSINYDKPWDGTFNGKPLPIGTYYYLINPKNGRAIISGSITILK</sequence>
<dbReference type="Pfam" id="PF17517">
    <property type="entry name" value="IgGFc_binding"/>
    <property type="match status" value="1"/>
</dbReference>